<accession>A0ABV0KTV3</accession>
<dbReference type="RefSeq" id="WP_190451896.1">
    <property type="nucleotide sequence ID" value="NZ_JAMPLM010000074.1"/>
</dbReference>
<keyword evidence="2" id="KW-1185">Reference proteome</keyword>
<evidence type="ECO:0000313" key="2">
    <source>
        <dbReference type="Proteomes" id="UP001476950"/>
    </source>
</evidence>
<reference evidence="1 2" key="1">
    <citation type="submission" date="2022-04" db="EMBL/GenBank/DDBJ databases">
        <title>Positive selection, recombination, and allopatry shape intraspecific diversity of widespread and dominant cyanobacteria.</title>
        <authorList>
            <person name="Wei J."/>
            <person name="Shu W."/>
            <person name="Hu C."/>
        </authorList>
    </citation>
    <scope>NUCLEOTIDE SEQUENCE [LARGE SCALE GENOMIC DNA]</scope>
    <source>
        <strain evidence="1 2">AS-A4</strain>
    </source>
</reference>
<sequence length="108" mass="12380">MPLALVVLQELAEPLHFLPRVQFDARIDAVQLELGRTLVAPRLSSLAFSKIQAVARVRHDPPLGEITHHALRHQDFDRLMSGFSKPYQLPENRFWKINRDSLRGHANP</sequence>
<proteinExistence type="predicted"/>
<organism evidence="1 2">
    <name type="scientific">Stenomitos frigidus AS-A4</name>
    <dbReference type="NCBI Taxonomy" id="2933935"/>
    <lineage>
        <taxon>Bacteria</taxon>
        <taxon>Bacillati</taxon>
        <taxon>Cyanobacteriota</taxon>
        <taxon>Cyanophyceae</taxon>
        <taxon>Leptolyngbyales</taxon>
        <taxon>Leptolyngbyaceae</taxon>
        <taxon>Stenomitos</taxon>
    </lineage>
</organism>
<dbReference type="Proteomes" id="UP001476950">
    <property type="component" value="Unassembled WGS sequence"/>
</dbReference>
<comment type="caution">
    <text evidence="1">The sequence shown here is derived from an EMBL/GenBank/DDBJ whole genome shotgun (WGS) entry which is preliminary data.</text>
</comment>
<evidence type="ECO:0000313" key="1">
    <source>
        <dbReference type="EMBL" id="MEP1062582.1"/>
    </source>
</evidence>
<gene>
    <name evidence="1" type="ORF">NDI38_29870</name>
</gene>
<name>A0ABV0KTV3_9CYAN</name>
<protein>
    <submittedName>
        <fullName evidence="1">Uncharacterized protein</fullName>
    </submittedName>
</protein>
<dbReference type="EMBL" id="JAMPLM010000074">
    <property type="protein sequence ID" value="MEP1062582.1"/>
    <property type="molecule type" value="Genomic_DNA"/>
</dbReference>